<dbReference type="AlphaFoldDB" id="A0AAD8YRP7"/>
<accession>A0AAD8YRP7</accession>
<feature type="region of interest" description="Disordered" evidence="1">
    <location>
        <begin position="146"/>
        <end position="335"/>
    </location>
</feature>
<evidence type="ECO:0000256" key="1">
    <source>
        <dbReference type="SAM" id="MobiDB-lite"/>
    </source>
</evidence>
<sequence length="384" mass="41836">MAVLPCLQAPSNPRATNFLFKVGYAQPLPSYGCRRFYNATEVQNADDVLITPLERFRKEQIGVAKLSMCTCRTDSYRYRLTRLDPFPFSYDSWEVTYRSQGSYLCTAKHVGAIAFCCLISDQQEQYTLHSSFLPKVRERQAHEPYTRGFGDTQMTQGGVQGGTRRLQKGGVQGGTRRLQKGGVQGGTRRLQKGGVQGGTRRLQKGGVQGGTRRLQKGGVQGGTRRLQKGGVQGGTRRLQKGGVQGGTRRLQKGGVQGGTRRLQKGGVQGGTRRLQKGGVQGGTRRLQKGGVQGGTRRLQKGGVQGGTRRLQKGGVQGGTRRLQKGGVQGGTRRLQKGGVQGGTRYLFQVAASPFRMFQGKQKRHILKVGYAASLLRVVRVARSP</sequence>
<dbReference type="EMBL" id="JAROKS010000026">
    <property type="protein sequence ID" value="KAK1784706.1"/>
    <property type="molecule type" value="Genomic_DNA"/>
</dbReference>
<keyword evidence="3" id="KW-1185">Reference proteome</keyword>
<name>A0AAD8YRP7_9TELE</name>
<evidence type="ECO:0000313" key="2">
    <source>
        <dbReference type="EMBL" id="KAK1784706.1"/>
    </source>
</evidence>
<evidence type="ECO:0000313" key="3">
    <source>
        <dbReference type="Proteomes" id="UP001239994"/>
    </source>
</evidence>
<comment type="caution">
    <text evidence="2">The sequence shown here is derived from an EMBL/GenBank/DDBJ whole genome shotgun (WGS) entry which is preliminary data.</text>
</comment>
<gene>
    <name evidence="2" type="ORF">P4O66_003385</name>
</gene>
<organism evidence="2 3">
    <name type="scientific">Electrophorus voltai</name>
    <dbReference type="NCBI Taxonomy" id="2609070"/>
    <lineage>
        <taxon>Eukaryota</taxon>
        <taxon>Metazoa</taxon>
        <taxon>Chordata</taxon>
        <taxon>Craniata</taxon>
        <taxon>Vertebrata</taxon>
        <taxon>Euteleostomi</taxon>
        <taxon>Actinopterygii</taxon>
        <taxon>Neopterygii</taxon>
        <taxon>Teleostei</taxon>
        <taxon>Ostariophysi</taxon>
        <taxon>Gymnotiformes</taxon>
        <taxon>Gymnotoidei</taxon>
        <taxon>Gymnotidae</taxon>
        <taxon>Electrophorus</taxon>
    </lineage>
</organism>
<protein>
    <submittedName>
        <fullName evidence="2">Uncharacterized protein</fullName>
    </submittedName>
</protein>
<reference evidence="2" key="1">
    <citation type="submission" date="2023-03" db="EMBL/GenBank/DDBJ databases">
        <title>Electrophorus voltai genome.</title>
        <authorList>
            <person name="Bian C."/>
        </authorList>
    </citation>
    <scope>NUCLEOTIDE SEQUENCE</scope>
    <source>
        <strain evidence="2">CB-2022</strain>
        <tissue evidence="2">Muscle</tissue>
    </source>
</reference>
<dbReference type="Proteomes" id="UP001239994">
    <property type="component" value="Unassembled WGS sequence"/>
</dbReference>
<proteinExistence type="predicted"/>